<evidence type="ECO:0000313" key="3">
    <source>
        <dbReference type="Proteomes" id="UP000630149"/>
    </source>
</evidence>
<dbReference type="EMBL" id="BMOB01000016">
    <property type="protein sequence ID" value="GGI93476.1"/>
    <property type="molecule type" value="Genomic_DNA"/>
</dbReference>
<evidence type="ECO:0000313" key="2">
    <source>
        <dbReference type="EMBL" id="GGI93476.1"/>
    </source>
</evidence>
<evidence type="ECO:0000256" key="1">
    <source>
        <dbReference type="SAM" id="SignalP"/>
    </source>
</evidence>
<feature type="chain" id="PRO_5036972631" description="Protein-tyrosine phosphatase" evidence="1">
    <location>
        <begin position="21"/>
        <end position="236"/>
    </location>
</feature>
<reference evidence="2" key="1">
    <citation type="journal article" date="2014" name="Int. J. Syst. Evol. Microbiol.">
        <title>Complete genome sequence of Corynebacterium casei LMG S-19264T (=DSM 44701T), isolated from a smear-ripened cheese.</title>
        <authorList>
            <consortium name="US DOE Joint Genome Institute (JGI-PGF)"/>
            <person name="Walter F."/>
            <person name="Albersmeier A."/>
            <person name="Kalinowski J."/>
            <person name="Ruckert C."/>
        </authorList>
    </citation>
    <scope>NUCLEOTIDE SEQUENCE</scope>
    <source>
        <strain evidence="2">JCM 13919</strain>
    </source>
</reference>
<name>A0A917NE70_9GAMM</name>
<keyword evidence="1" id="KW-0732">Signal</keyword>
<dbReference type="Proteomes" id="UP000630149">
    <property type="component" value="Unassembled WGS sequence"/>
</dbReference>
<sequence>MIGYRVLFFFLCLFSAVVYSQNYAVTLGDETVTIHTVHHGKGKVFIHVHQNETTALKAALAVIAKEQGTVITLKHSGQRNIIFHLEGKRYEFDPNRMFTDVGIKKTLSQFGSYSVAAHREVNKLAHQLKELIPPGKVIAVHNNRSYSLKDYLPGHDLAHDAKALSFCDKDHYRNFYLVTKQQAFQRLKDLNFNSILQANQATDDGSLSVYLANQDYINVEAGYDQLAAQINMLQNA</sequence>
<comment type="caution">
    <text evidence="2">The sequence shown here is derived from an EMBL/GenBank/DDBJ whole genome shotgun (WGS) entry which is preliminary data.</text>
</comment>
<dbReference type="RefSeq" id="WP_131777478.1">
    <property type="nucleotide sequence ID" value="NZ_BMOB01000016.1"/>
</dbReference>
<organism evidence="2 3">
    <name type="scientific">Legionella impletisoli</name>
    <dbReference type="NCBI Taxonomy" id="343510"/>
    <lineage>
        <taxon>Bacteria</taxon>
        <taxon>Pseudomonadati</taxon>
        <taxon>Pseudomonadota</taxon>
        <taxon>Gammaproteobacteria</taxon>
        <taxon>Legionellales</taxon>
        <taxon>Legionellaceae</taxon>
        <taxon>Legionella</taxon>
    </lineage>
</organism>
<evidence type="ECO:0008006" key="4">
    <source>
        <dbReference type="Google" id="ProtNLM"/>
    </source>
</evidence>
<keyword evidence="3" id="KW-1185">Reference proteome</keyword>
<dbReference type="OrthoDB" id="746143at2"/>
<protein>
    <recommendedName>
        <fullName evidence="4">Protein-tyrosine phosphatase</fullName>
    </recommendedName>
</protein>
<gene>
    <name evidence="2" type="ORF">GCM10007966_22550</name>
</gene>
<proteinExistence type="predicted"/>
<accession>A0A917NE70</accession>
<dbReference type="AlphaFoldDB" id="A0A917NE70"/>
<feature type="signal peptide" evidence="1">
    <location>
        <begin position="1"/>
        <end position="20"/>
    </location>
</feature>
<reference evidence="2" key="2">
    <citation type="submission" date="2020-09" db="EMBL/GenBank/DDBJ databases">
        <authorList>
            <person name="Sun Q."/>
            <person name="Ohkuma M."/>
        </authorList>
    </citation>
    <scope>NUCLEOTIDE SEQUENCE</scope>
    <source>
        <strain evidence="2">JCM 13919</strain>
    </source>
</reference>